<protein>
    <recommendedName>
        <fullName evidence="1">Spore protein YkvP/CgeB glycosyl transferase-like domain-containing protein</fullName>
    </recommendedName>
</protein>
<accession>A0ABM8ATD7</accession>
<dbReference type="Pfam" id="PF13524">
    <property type="entry name" value="Glyco_trans_1_2"/>
    <property type="match status" value="1"/>
</dbReference>
<evidence type="ECO:0000313" key="2">
    <source>
        <dbReference type="EMBL" id="BDQ34718.1"/>
    </source>
</evidence>
<feature type="domain" description="Spore protein YkvP/CgeB glycosyl transferase-like" evidence="1">
    <location>
        <begin position="240"/>
        <end position="354"/>
    </location>
</feature>
<keyword evidence="3" id="KW-1185">Reference proteome</keyword>
<dbReference type="InterPro" id="IPR055259">
    <property type="entry name" value="YkvP/CgeB_Glyco_trans-like"/>
</dbReference>
<evidence type="ECO:0000259" key="1">
    <source>
        <dbReference type="Pfam" id="PF13524"/>
    </source>
</evidence>
<evidence type="ECO:0000313" key="3">
    <source>
        <dbReference type="Proteomes" id="UP001061361"/>
    </source>
</evidence>
<gene>
    <name evidence="2" type="ORF">JCM14722_22600</name>
</gene>
<dbReference type="Proteomes" id="UP001061361">
    <property type="component" value="Chromosome"/>
</dbReference>
<dbReference type="RefSeq" id="WP_264981612.1">
    <property type="nucleotide sequence ID" value="NZ_AP026708.1"/>
</dbReference>
<organism evidence="2 3">
    <name type="scientific">Pseudodesulfovibrio portus</name>
    <dbReference type="NCBI Taxonomy" id="231439"/>
    <lineage>
        <taxon>Bacteria</taxon>
        <taxon>Pseudomonadati</taxon>
        <taxon>Thermodesulfobacteriota</taxon>
        <taxon>Desulfovibrionia</taxon>
        <taxon>Desulfovibrionales</taxon>
        <taxon>Desulfovibrionaceae</taxon>
    </lineage>
</organism>
<reference evidence="2" key="1">
    <citation type="submission" date="2022-08" db="EMBL/GenBank/DDBJ databases">
        <title>Genome Sequence of the sulphate-reducing bacterium, Pseudodesulfovibrio portus JCM14722.</title>
        <authorList>
            <person name="Kondo R."/>
            <person name="Kataoka T."/>
        </authorList>
    </citation>
    <scope>NUCLEOTIDE SEQUENCE</scope>
    <source>
        <strain evidence="2">JCM 14722</strain>
    </source>
</reference>
<dbReference type="Gene3D" id="3.40.50.2000">
    <property type="entry name" value="Glycogen Phosphorylase B"/>
    <property type="match status" value="1"/>
</dbReference>
<name>A0ABM8ATD7_9BACT</name>
<dbReference type="SUPFAM" id="SSF53756">
    <property type="entry name" value="UDP-Glycosyltransferase/glycogen phosphorylase"/>
    <property type="match status" value="2"/>
</dbReference>
<dbReference type="EMBL" id="AP026708">
    <property type="protein sequence ID" value="BDQ34718.1"/>
    <property type="molecule type" value="Genomic_DNA"/>
</dbReference>
<proteinExistence type="predicted"/>
<sequence>MSYTYVKVTTLSPLYLDDFYARHPGLDAQDYDTQFAALMQDTHVWANHISRHLNELGADAHEIVYSAEPLQRAWARENGVDAEGPELLIAQLKKLSPDVVFLHISYPMYARFLPLVRDNVPGVRVIHGNIGVGFEREHFPSFAGLDFVITNESGLYSRLKEAGANPYHIYHAFEHTLLPRIREMGPLEETDFLFVGGIVLSNGYHLERGRFLTELVDRGIDLQVRSNPVEVKASIPPQLAARIKPPVWGISMYRALSGAKTAFNIHIDALPSASNMRLFEATGAGTCLVTDRVPELDRLFEDGTEIVTYASPDECADKVRWLLAHPAERKAIAEAGQKRTMKDHRLKDRIALLHDIILKELKAR</sequence>